<dbReference type="PROSITE" id="PS50995">
    <property type="entry name" value="HTH_MARR_2"/>
    <property type="match status" value="1"/>
</dbReference>
<dbReference type="InterPro" id="IPR036390">
    <property type="entry name" value="WH_DNA-bd_sf"/>
</dbReference>
<sequence length="170" mass="18901">MESKTSSTQLFGQMFVTLTQSILGSLDIEDSELTPLQMMIVMGVYTHPNVTMSELAQVLNISSAQLSRTIRHLEDKGLVRREHNKDNRRVVNVHRTKDGDKFAEAQIASVKEKMSARLSNLTPQAITEVERHLAAIVDILAQAGVVQMSPEEFIATLPTTSKHQATSKEE</sequence>
<keyword evidence="3" id="KW-0804">Transcription</keyword>
<dbReference type="PATRIC" id="fig|1423738.3.peg.1182"/>
<evidence type="ECO:0000256" key="1">
    <source>
        <dbReference type="ARBA" id="ARBA00023015"/>
    </source>
</evidence>
<dbReference type="PRINTS" id="PR00598">
    <property type="entry name" value="HTHMARR"/>
</dbReference>
<dbReference type="Proteomes" id="UP000051813">
    <property type="component" value="Unassembled WGS sequence"/>
</dbReference>
<dbReference type="EMBL" id="AYYK01000022">
    <property type="protein sequence ID" value="KRM78346.1"/>
    <property type="molecule type" value="Genomic_DNA"/>
</dbReference>
<dbReference type="InterPro" id="IPR023187">
    <property type="entry name" value="Tscrpt_reg_MarR-type_CS"/>
</dbReference>
<evidence type="ECO:0000259" key="4">
    <source>
        <dbReference type="PROSITE" id="PS50995"/>
    </source>
</evidence>
<organism evidence="5 6">
    <name type="scientific">Lapidilactobacillus dextrinicus DSM 20335</name>
    <dbReference type="NCBI Taxonomy" id="1423738"/>
    <lineage>
        <taxon>Bacteria</taxon>
        <taxon>Bacillati</taxon>
        <taxon>Bacillota</taxon>
        <taxon>Bacilli</taxon>
        <taxon>Lactobacillales</taxon>
        <taxon>Lactobacillaceae</taxon>
        <taxon>Lapidilactobacillus</taxon>
    </lineage>
</organism>
<comment type="caution">
    <text evidence="5">The sequence shown here is derived from an EMBL/GenBank/DDBJ whole genome shotgun (WGS) entry which is preliminary data.</text>
</comment>
<evidence type="ECO:0000256" key="2">
    <source>
        <dbReference type="ARBA" id="ARBA00023125"/>
    </source>
</evidence>
<dbReference type="Gene3D" id="1.10.10.10">
    <property type="entry name" value="Winged helix-like DNA-binding domain superfamily/Winged helix DNA-binding domain"/>
    <property type="match status" value="1"/>
</dbReference>
<dbReference type="InterPro" id="IPR036388">
    <property type="entry name" value="WH-like_DNA-bd_sf"/>
</dbReference>
<dbReference type="STRING" id="1423738.FC84_GL001169"/>
<evidence type="ECO:0000256" key="3">
    <source>
        <dbReference type="ARBA" id="ARBA00023163"/>
    </source>
</evidence>
<dbReference type="GO" id="GO:0003677">
    <property type="term" value="F:DNA binding"/>
    <property type="evidence" value="ECO:0007669"/>
    <property type="project" value="UniProtKB-KW"/>
</dbReference>
<dbReference type="RefSeq" id="WP_057757646.1">
    <property type="nucleotide sequence ID" value="NZ_AYYK01000022.1"/>
</dbReference>
<keyword evidence="2" id="KW-0238">DNA-binding</keyword>
<evidence type="ECO:0000313" key="5">
    <source>
        <dbReference type="EMBL" id="KRM78346.1"/>
    </source>
</evidence>
<keyword evidence="6" id="KW-1185">Reference proteome</keyword>
<dbReference type="InterPro" id="IPR000835">
    <property type="entry name" value="HTH_MarR-typ"/>
</dbReference>
<dbReference type="SUPFAM" id="SSF46785">
    <property type="entry name" value="Winged helix' DNA-binding domain"/>
    <property type="match status" value="1"/>
</dbReference>
<dbReference type="PANTHER" id="PTHR42756">
    <property type="entry name" value="TRANSCRIPTIONAL REGULATOR, MARR"/>
    <property type="match status" value="1"/>
</dbReference>
<dbReference type="Pfam" id="PF01047">
    <property type="entry name" value="MarR"/>
    <property type="match status" value="1"/>
</dbReference>
<dbReference type="GO" id="GO:0003700">
    <property type="term" value="F:DNA-binding transcription factor activity"/>
    <property type="evidence" value="ECO:0007669"/>
    <property type="project" value="InterPro"/>
</dbReference>
<dbReference type="PROSITE" id="PS01117">
    <property type="entry name" value="HTH_MARR_1"/>
    <property type="match status" value="1"/>
</dbReference>
<feature type="domain" description="HTH marR-type" evidence="4">
    <location>
        <begin position="1"/>
        <end position="141"/>
    </location>
</feature>
<accession>A0A0R2BGQ7</accession>
<reference evidence="5 6" key="1">
    <citation type="journal article" date="2015" name="Genome Announc.">
        <title>Expanding the biotechnology potential of lactobacilli through comparative genomics of 213 strains and associated genera.</title>
        <authorList>
            <person name="Sun Z."/>
            <person name="Harris H.M."/>
            <person name="McCann A."/>
            <person name="Guo C."/>
            <person name="Argimon S."/>
            <person name="Zhang W."/>
            <person name="Yang X."/>
            <person name="Jeffery I.B."/>
            <person name="Cooney J.C."/>
            <person name="Kagawa T.F."/>
            <person name="Liu W."/>
            <person name="Song Y."/>
            <person name="Salvetti E."/>
            <person name="Wrobel A."/>
            <person name="Rasinkangas P."/>
            <person name="Parkhill J."/>
            <person name="Rea M.C."/>
            <person name="O'Sullivan O."/>
            <person name="Ritari J."/>
            <person name="Douillard F.P."/>
            <person name="Paul Ross R."/>
            <person name="Yang R."/>
            <person name="Briner A.E."/>
            <person name="Felis G.E."/>
            <person name="de Vos W.M."/>
            <person name="Barrangou R."/>
            <person name="Klaenhammer T.R."/>
            <person name="Caufield P.W."/>
            <person name="Cui Y."/>
            <person name="Zhang H."/>
            <person name="O'Toole P.W."/>
        </authorList>
    </citation>
    <scope>NUCLEOTIDE SEQUENCE [LARGE SCALE GENOMIC DNA]</scope>
    <source>
        <strain evidence="5 6">DSM 20335</strain>
    </source>
</reference>
<dbReference type="AlphaFoldDB" id="A0A0R2BGQ7"/>
<keyword evidence="1" id="KW-0805">Transcription regulation</keyword>
<gene>
    <name evidence="5" type="ORF">FC84_GL001169</name>
</gene>
<evidence type="ECO:0000313" key="6">
    <source>
        <dbReference type="Proteomes" id="UP000051813"/>
    </source>
</evidence>
<proteinExistence type="predicted"/>
<protein>
    <recommendedName>
        <fullName evidence="4">HTH marR-type domain-containing protein</fullName>
    </recommendedName>
</protein>
<dbReference type="PANTHER" id="PTHR42756:SF1">
    <property type="entry name" value="TRANSCRIPTIONAL REPRESSOR OF EMRAB OPERON"/>
    <property type="match status" value="1"/>
</dbReference>
<dbReference type="SMART" id="SM00347">
    <property type="entry name" value="HTH_MARR"/>
    <property type="match status" value="1"/>
</dbReference>
<name>A0A0R2BGQ7_9LACO</name>